<protein>
    <submittedName>
        <fullName evidence="4">Glycosyltransferase family 4 protein</fullName>
    </submittedName>
</protein>
<evidence type="ECO:0000256" key="1">
    <source>
        <dbReference type="ARBA" id="ARBA00022679"/>
    </source>
</evidence>
<dbReference type="InterPro" id="IPR001296">
    <property type="entry name" value="Glyco_trans_1"/>
</dbReference>
<comment type="caution">
    <text evidence="4">The sequence shown here is derived from an EMBL/GenBank/DDBJ whole genome shotgun (WGS) entry which is preliminary data.</text>
</comment>
<dbReference type="SUPFAM" id="SSF53756">
    <property type="entry name" value="UDP-Glycosyltransferase/glycogen phosphorylase"/>
    <property type="match status" value="1"/>
</dbReference>
<gene>
    <name evidence="4" type="ORF">K7G82_00735</name>
</gene>
<evidence type="ECO:0000313" key="4">
    <source>
        <dbReference type="EMBL" id="MBY8820795.1"/>
    </source>
</evidence>
<accession>A0ABS7PHM0</accession>
<dbReference type="EMBL" id="JAINVV010000001">
    <property type="protein sequence ID" value="MBY8820795.1"/>
    <property type="molecule type" value="Genomic_DNA"/>
</dbReference>
<evidence type="ECO:0000259" key="3">
    <source>
        <dbReference type="Pfam" id="PF13439"/>
    </source>
</evidence>
<sequence length="365" mass="40408">MTVRVLLDHYVAVNQYFGGISKYLGEMVSALPPEGVDPTLFAPLYINHQLATLPPQMVWGKRLDIPLPTRKWASALAIGLFPIATRLVRPDVVHETYYAPRRLAPAKIPIVLTVHDMIHEIFPEQFVNDPARGFKRTAINRADHIICVSQNTRRDLIQIYPHVADRITVIPLGFAARAYPSRNRVRDRPYIFYVGNRSGYKNFESLLRAYAQSERLRSDFDLVCGGKPLSAAESAMIKDLGLSADRVVAISTDDAGLHALYANADIFVYPSLYEGFGIPPLEAMAADCPVVTVGVSSIPEICGNAVDYAEDGSPEALASAIERVLASPSRCTELRQAGRLRLEHFSWQRCAAETAGVYRQLSGKN</sequence>
<evidence type="ECO:0000313" key="5">
    <source>
        <dbReference type="Proteomes" id="UP000706039"/>
    </source>
</evidence>
<dbReference type="PANTHER" id="PTHR46401:SF2">
    <property type="entry name" value="GLYCOSYLTRANSFERASE WBBK-RELATED"/>
    <property type="match status" value="1"/>
</dbReference>
<dbReference type="InterPro" id="IPR028098">
    <property type="entry name" value="Glyco_trans_4-like_N"/>
</dbReference>
<dbReference type="RefSeq" id="WP_222987905.1">
    <property type="nucleotide sequence ID" value="NZ_JAINVV010000001.1"/>
</dbReference>
<evidence type="ECO:0000259" key="2">
    <source>
        <dbReference type="Pfam" id="PF00534"/>
    </source>
</evidence>
<name>A0ABS7PHM0_9SPHN</name>
<dbReference type="Pfam" id="PF13439">
    <property type="entry name" value="Glyco_transf_4"/>
    <property type="match status" value="1"/>
</dbReference>
<feature type="domain" description="Glycosyltransferase subfamily 4-like N-terminal" evidence="3">
    <location>
        <begin position="17"/>
        <end position="173"/>
    </location>
</feature>
<dbReference type="Pfam" id="PF00534">
    <property type="entry name" value="Glycos_transf_1"/>
    <property type="match status" value="1"/>
</dbReference>
<dbReference type="Proteomes" id="UP000706039">
    <property type="component" value="Unassembled WGS sequence"/>
</dbReference>
<proteinExistence type="predicted"/>
<dbReference type="PANTHER" id="PTHR46401">
    <property type="entry name" value="GLYCOSYLTRANSFERASE WBBK-RELATED"/>
    <property type="match status" value="1"/>
</dbReference>
<dbReference type="Gene3D" id="3.40.50.2000">
    <property type="entry name" value="Glycogen Phosphorylase B"/>
    <property type="match status" value="2"/>
</dbReference>
<keyword evidence="1" id="KW-0808">Transferase</keyword>
<dbReference type="CDD" id="cd03809">
    <property type="entry name" value="GT4_MtfB-like"/>
    <property type="match status" value="1"/>
</dbReference>
<keyword evidence="5" id="KW-1185">Reference proteome</keyword>
<feature type="domain" description="Glycosyl transferase family 1" evidence="2">
    <location>
        <begin position="184"/>
        <end position="340"/>
    </location>
</feature>
<reference evidence="4 5" key="1">
    <citation type="submission" date="2021-08" db="EMBL/GenBank/DDBJ databases">
        <authorList>
            <person name="Tuo L."/>
        </authorList>
    </citation>
    <scope>NUCLEOTIDE SEQUENCE [LARGE SCALE GENOMIC DNA]</scope>
    <source>
        <strain evidence="4 5">JCM 31229</strain>
    </source>
</reference>
<organism evidence="4 5">
    <name type="scientific">Sphingomonas colocasiae</name>
    <dbReference type="NCBI Taxonomy" id="1848973"/>
    <lineage>
        <taxon>Bacteria</taxon>
        <taxon>Pseudomonadati</taxon>
        <taxon>Pseudomonadota</taxon>
        <taxon>Alphaproteobacteria</taxon>
        <taxon>Sphingomonadales</taxon>
        <taxon>Sphingomonadaceae</taxon>
        <taxon>Sphingomonas</taxon>
    </lineage>
</organism>